<dbReference type="InterPro" id="IPR036378">
    <property type="entry name" value="FAS1_dom_sf"/>
</dbReference>
<dbReference type="InterPro" id="IPR050904">
    <property type="entry name" value="Adhesion/Biosynth-related"/>
</dbReference>
<evidence type="ECO:0000256" key="2">
    <source>
        <dbReference type="SAM" id="Phobius"/>
    </source>
</evidence>
<keyword evidence="2" id="KW-0472">Membrane</keyword>
<dbReference type="Pfam" id="PF02469">
    <property type="entry name" value="Fasciclin"/>
    <property type="match status" value="1"/>
</dbReference>
<dbReference type="RefSeq" id="XP_020066415.1">
    <property type="nucleotide sequence ID" value="XM_020209335.1"/>
</dbReference>
<feature type="transmembrane region" description="Helical" evidence="2">
    <location>
        <begin position="902"/>
        <end position="929"/>
    </location>
</feature>
<gene>
    <name evidence="5" type="ORF">CANTADRAFT_46442</name>
</gene>
<keyword evidence="6" id="KW-1185">Reference proteome</keyword>
<dbReference type="PANTHER" id="PTHR10900:SF77">
    <property type="entry name" value="FI19380P1"/>
    <property type="match status" value="1"/>
</dbReference>
<dbReference type="GeneID" id="30983471"/>
<dbReference type="OrthoDB" id="286301at2759"/>
<dbReference type="PROSITE" id="PS50213">
    <property type="entry name" value="FAS1"/>
    <property type="match status" value="2"/>
</dbReference>
<keyword evidence="2" id="KW-0812">Transmembrane</keyword>
<dbReference type="InterPro" id="IPR000782">
    <property type="entry name" value="FAS1_domain"/>
</dbReference>
<feature type="region of interest" description="Disordered" evidence="1">
    <location>
        <begin position="1003"/>
        <end position="1044"/>
    </location>
</feature>
<name>A0A1E4SP49_9ASCO</name>
<evidence type="ECO:0000313" key="5">
    <source>
        <dbReference type="EMBL" id="ODV81293.1"/>
    </source>
</evidence>
<protein>
    <recommendedName>
        <fullName evidence="4">FAS1 domain-containing protein</fullName>
    </recommendedName>
</protein>
<evidence type="ECO:0000259" key="4">
    <source>
        <dbReference type="PROSITE" id="PS50213"/>
    </source>
</evidence>
<feature type="domain" description="FAS1" evidence="4">
    <location>
        <begin position="543"/>
        <end position="703"/>
    </location>
</feature>
<dbReference type="AlphaFoldDB" id="A0A1E4SP49"/>
<dbReference type="GO" id="GO:0016236">
    <property type="term" value="P:macroautophagy"/>
    <property type="evidence" value="ECO:0007669"/>
    <property type="project" value="TreeGrafter"/>
</dbReference>
<accession>A0A1E4SP49</accession>
<dbReference type="GO" id="GO:0000329">
    <property type="term" value="C:fungal-type vacuole membrane"/>
    <property type="evidence" value="ECO:0007669"/>
    <property type="project" value="TreeGrafter"/>
</dbReference>
<feature type="domain" description="FAS1" evidence="4">
    <location>
        <begin position="30"/>
        <end position="164"/>
    </location>
</feature>
<evidence type="ECO:0000256" key="3">
    <source>
        <dbReference type="SAM" id="SignalP"/>
    </source>
</evidence>
<evidence type="ECO:0000256" key="1">
    <source>
        <dbReference type="SAM" id="MobiDB-lite"/>
    </source>
</evidence>
<keyword evidence="2" id="KW-1133">Transmembrane helix</keyword>
<dbReference type="SUPFAM" id="SSF82153">
    <property type="entry name" value="FAS1 domain"/>
    <property type="match status" value="2"/>
</dbReference>
<dbReference type="STRING" id="984487.A0A1E4SP49"/>
<keyword evidence="3" id="KW-0732">Signal</keyword>
<feature type="compositionally biased region" description="Basic and acidic residues" evidence="1">
    <location>
        <begin position="1035"/>
        <end position="1044"/>
    </location>
</feature>
<reference evidence="6" key="1">
    <citation type="submission" date="2016-05" db="EMBL/GenBank/DDBJ databases">
        <title>Comparative genomics of biotechnologically important yeasts.</title>
        <authorList>
            <consortium name="DOE Joint Genome Institute"/>
            <person name="Riley R."/>
            <person name="Haridas S."/>
            <person name="Wolfe K.H."/>
            <person name="Lopes M.R."/>
            <person name="Hittinger C.T."/>
            <person name="Goker M."/>
            <person name="Salamov A."/>
            <person name="Wisecaver J."/>
            <person name="Long T.M."/>
            <person name="Aerts A.L."/>
            <person name="Barry K."/>
            <person name="Choi C."/>
            <person name="Clum A."/>
            <person name="Coughlan A.Y."/>
            <person name="Deshpande S."/>
            <person name="Douglass A.P."/>
            <person name="Hanson S.J."/>
            <person name="Klenk H.-P."/>
            <person name="Labutti K."/>
            <person name="Lapidus A."/>
            <person name="Lindquist E."/>
            <person name="Lipzen A."/>
            <person name="Meier-Kolthoff J.P."/>
            <person name="Ohm R.A."/>
            <person name="Otillar R.P."/>
            <person name="Pangilinan J."/>
            <person name="Peng Y."/>
            <person name="Rokas A."/>
            <person name="Rosa C.A."/>
            <person name="Scheuner C."/>
            <person name="Sibirny A.A."/>
            <person name="Slot J.C."/>
            <person name="Stielow J.B."/>
            <person name="Sun H."/>
            <person name="Kurtzman C.P."/>
            <person name="Blackwell M."/>
            <person name="Grigoriev I.V."/>
            <person name="Jeffries T.W."/>
        </authorList>
    </citation>
    <scope>NUCLEOTIDE SEQUENCE [LARGE SCALE GENOMIC DNA]</scope>
    <source>
        <strain evidence="6">NRRL Y-17324</strain>
    </source>
</reference>
<dbReference type="PANTHER" id="PTHR10900">
    <property type="entry name" value="PERIOSTIN-RELATED"/>
    <property type="match status" value="1"/>
</dbReference>
<feature type="signal peptide" evidence="3">
    <location>
        <begin position="1"/>
        <end position="18"/>
    </location>
</feature>
<feature type="chain" id="PRO_5009162888" description="FAS1 domain-containing protein" evidence="3">
    <location>
        <begin position="19"/>
        <end position="1044"/>
    </location>
</feature>
<evidence type="ECO:0000313" key="6">
    <source>
        <dbReference type="Proteomes" id="UP000094285"/>
    </source>
</evidence>
<proteinExistence type="predicted"/>
<organism evidence="5 6">
    <name type="scientific">Suhomyces tanzawaensis NRRL Y-17324</name>
    <dbReference type="NCBI Taxonomy" id="984487"/>
    <lineage>
        <taxon>Eukaryota</taxon>
        <taxon>Fungi</taxon>
        <taxon>Dikarya</taxon>
        <taxon>Ascomycota</taxon>
        <taxon>Saccharomycotina</taxon>
        <taxon>Pichiomycetes</taxon>
        <taxon>Debaryomycetaceae</taxon>
        <taxon>Suhomyces</taxon>
    </lineage>
</organism>
<sequence>MLWHLLFLVHFLRVAVSATSSTSIEPKPTPSTLVDILSSQAQYSYFLRTIQRHGLIPKLNTLQNVTLLAPINLAFAESDIAGMDTPDQLLRYIVDQRFRVGYLSDQEVVFNTLYNVLDTKRYTISVSPDWESQEYVVDKVSTIVDPDIYAKHQHSFIQGLERLLPLKPSLCQFLLADDSPSDISFVKHLFQLVFAPSHHDVDDSRHKAKKLPTNCEDFMKNIRTVFVPNDEFIRNSLLELEIAYYTALYRTTISNKYDTAKESIYEMKSDILQLLSHLMLTELVGGANGTNGSYFSQSDNVKYHVSLVDNRLVLNKKISSNKSAVLANGIIHTFALNHDGPQANEQHFFEALGIPTIDLIPRRALNALHYSNVVKELKFRKLMYLIDGSTVNQTIFMDADQRDDSEEVAGSFNMNEELLLDEDLEFSGKDLGVQSFSSKQSLMYQFSSEVVDPSNILENRESSYRLLDSRLCSKKRIGGCFQLKLSASKVNNLTKLTLNDDIDIVSSHSCANNTFIYIGDKELNAPSSLKHSLGDLISNGALQRHVEHIEIDKENCLATLGYLNEHNLYSLDDKGKGYTVFLPCAKAYSLGSHSSEVTVALKEGSWNRLGLVLDYLESKPKIFKDILKGMFIEGTVYSDFGLVDNDRNLKTVNLRGDRVEVKQGYFDGHFDHIITLNETKLPIPLNSDILFNQGVVHIIKSVLLPQDFQIPFKDLLETATDPDYPHHSFTDLIKYFPKLSSNIGLGDASEKLSYSLLIPSSESLKDFNITSDYSKLLDFIEYHLVPNSEVDKLLYCLDSAFYKGPPMEEDLFRTNMSDVELRCYRNPKNGKSFIKLHTNEENDELQALSYNKDHEVKVLSHGCTSFNFRGNHTNGACVFLIEKPLNLDWLHKRRGDFLHIHLGFVSVGVGIILGLIIFGGVMVGAILCLGSSKNKLDKKVNSTNEFIFPTNDESSFMRVRIDDDLYVIDRGYETDVDVLRSETDQLLPLYGTKKYKKRGYGSIPAYGRSTKDTSPPKEGISAPRSIKGNQLSKGLNRDRNIPGW</sequence>
<dbReference type="Gene3D" id="2.30.180.10">
    <property type="entry name" value="FAS1 domain"/>
    <property type="match status" value="2"/>
</dbReference>
<dbReference type="Proteomes" id="UP000094285">
    <property type="component" value="Unassembled WGS sequence"/>
</dbReference>
<dbReference type="EMBL" id="KV453910">
    <property type="protein sequence ID" value="ODV81293.1"/>
    <property type="molecule type" value="Genomic_DNA"/>
</dbReference>